<dbReference type="Gene3D" id="1.20.1560.10">
    <property type="entry name" value="ABC transporter type 1, transmembrane domain"/>
    <property type="match status" value="1"/>
</dbReference>
<accession>A0ABN9Q9K8</accession>
<evidence type="ECO:0000256" key="8">
    <source>
        <dbReference type="SAM" id="Phobius"/>
    </source>
</evidence>
<dbReference type="CDD" id="cd03250">
    <property type="entry name" value="ABCC_MRP_domain1"/>
    <property type="match status" value="1"/>
</dbReference>
<keyword evidence="5 8" id="KW-1133">Transmembrane helix</keyword>
<feature type="transmembrane region" description="Helical" evidence="8">
    <location>
        <begin position="413"/>
        <end position="439"/>
    </location>
</feature>
<dbReference type="Proteomes" id="UP001189429">
    <property type="component" value="Unassembled WGS sequence"/>
</dbReference>
<dbReference type="Pfam" id="PF02028">
    <property type="entry name" value="BCCT"/>
    <property type="match status" value="2"/>
</dbReference>
<comment type="caution">
    <text evidence="10">The sequence shown here is derived from an EMBL/GenBank/DDBJ whole genome shotgun (WGS) entry which is preliminary data.</text>
</comment>
<name>A0ABN9Q9K8_9DINO</name>
<feature type="transmembrane region" description="Helical" evidence="8">
    <location>
        <begin position="780"/>
        <end position="798"/>
    </location>
</feature>
<comment type="subcellular location">
    <subcellularLocation>
        <location evidence="1">Cell membrane</location>
        <topology evidence="1">Multi-pass membrane protein</topology>
    </subcellularLocation>
</comment>
<feature type="compositionally biased region" description="Low complexity" evidence="7">
    <location>
        <begin position="185"/>
        <end position="221"/>
    </location>
</feature>
<dbReference type="PROSITE" id="PS50929">
    <property type="entry name" value="ABC_TM1F"/>
    <property type="match status" value="1"/>
</dbReference>
<feature type="transmembrane region" description="Helical" evidence="8">
    <location>
        <begin position="657"/>
        <end position="675"/>
    </location>
</feature>
<feature type="transmembrane region" description="Helical" evidence="8">
    <location>
        <begin position="1285"/>
        <end position="1303"/>
    </location>
</feature>
<dbReference type="InterPro" id="IPR011527">
    <property type="entry name" value="ABC1_TM_dom"/>
</dbReference>
<dbReference type="PROSITE" id="PS01303">
    <property type="entry name" value="BCCT"/>
    <property type="match status" value="1"/>
</dbReference>
<reference evidence="10" key="1">
    <citation type="submission" date="2023-10" db="EMBL/GenBank/DDBJ databases">
        <authorList>
            <person name="Chen Y."/>
            <person name="Shah S."/>
            <person name="Dougan E. K."/>
            <person name="Thang M."/>
            <person name="Chan C."/>
        </authorList>
    </citation>
    <scope>NUCLEOTIDE SEQUENCE [LARGE SCALE GENOMIC DNA]</scope>
</reference>
<organism evidence="10 11">
    <name type="scientific">Prorocentrum cordatum</name>
    <dbReference type="NCBI Taxonomy" id="2364126"/>
    <lineage>
        <taxon>Eukaryota</taxon>
        <taxon>Sar</taxon>
        <taxon>Alveolata</taxon>
        <taxon>Dinophyceae</taxon>
        <taxon>Prorocentrales</taxon>
        <taxon>Prorocentraceae</taxon>
        <taxon>Prorocentrum</taxon>
    </lineage>
</organism>
<feature type="transmembrane region" description="Helical" evidence="8">
    <location>
        <begin position="907"/>
        <end position="929"/>
    </location>
</feature>
<keyword evidence="3" id="KW-1003">Cell membrane</keyword>
<protein>
    <recommendedName>
        <fullName evidence="9">ABC transmembrane type-1 domain-containing protein</fullName>
    </recommendedName>
</protein>
<dbReference type="PROSITE" id="PS00211">
    <property type="entry name" value="ABC_TRANSPORTER_1"/>
    <property type="match status" value="1"/>
</dbReference>
<evidence type="ECO:0000256" key="6">
    <source>
        <dbReference type="ARBA" id="ARBA00023136"/>
    </source>
</evidence>
<dbReference type="SUPFAM" id="SSF90123">
    <property type="entry name" value="ABC transporter transmembrane region"/>
    <property type="match status" value="1"/>
</dbReference>
<dbReference type="InterPro" id="IPR036640">
    <property type="entry name" value="ABC1_TM_sf"/>
</dbReference>
<dbReference type="InterPro" id="IPR000060">
    <property type="entry name" value="BCCT_transptr"/>
</dbReference>
<dbReference type="Pfam" id="PF00005">
    <property type="entry name" value="ABC_tran"/>
    <property type="match status" value="1"/>
</dbReference>
<evidence type="ECO:0000256" key="2">
    <source>
        <dbReference type="ARBA" id="ARBA00022448"/>
    </source>
</evidence>
<evidence type="ECO:0000256" key="4">
    <source>
        <dbReference type="ARBA" id="ARBA00022692"/>
    </source>
</evidence>
<feature type="transmembrane region" description="Helical" evidence="8">
    <location>
        <begin position="555"/>
        <end position="576"/>
    </location>
</feature>
<feature type="transmembrane region" description="Helical" evidence="8">
    <location>
        <begin position="881"/>
        <end position="901"/>
    </location>
</feature>
<feature type="transmembrane region" description="Helical" evidence="8">
    <location>
        <begin position="273"/>
        <end position="295"/>
    </location>
</feature>
<gene>
    <name evidence="10" type="ORF">PCOR1329_LOCUS8194</name>
</gene>
<feature type="region of interest" description="Disordered" evidence="7">
    <location>
        <begin position="170"/>
        <end position="228"/>
    </location>
</feature>
<dbReference type="PANTHER" id="PTHR30047">
    <property type="entry name" value="HIGH-AFFINITY CHOLINE TRANSPORT PROTEIN-RELATED"/>
    <property type="match status" value="1"/>
</dbReference>
<dbReference type="InterPro" id="IPR027417">
    <property type="entry name" value="P-loop_NTPase"/>
</dbReference>
<feature type="transmembrane region" description="Helical" evidence="8">
    <location>
        <begin position="1098"/>
        <end position="1116"/>
    </location>
</feature>
<dbReference type="InterPro" id="IPR017871">
    <property type="entry name" value="ABC_transporter-like_CS"/>
</dbReference>
<feature type="transmembrane region" description="Helical" evidence="8">
    <location>
        <begin position="510"/>
        <end position="532"/>
    </location>
</feature>
<feature type="transmembrane region" description="Helical" evidence="8">
    <location>
        <begin position="1143"/>
        <end position="1161"/>
    </location>
</feature>
<evidence type="ECO:0000313" key="11">
    <source>
        <dbReference type="Proteomes" id="UP001189429"/>
    </source>
</evidence>
<keyword evidence="2" id="KW-0813">Transport</keyword>
<feature type="transmembrane region" description="Helical" evidence="8">
    <location>
        <begin position="328"/>
        <end position="354"/>
    </location>
</feature>
<evidence type="ECO:0000256" key="7">
    <source>
        <dbReference type="SAM" id="MobiDB-lite"/>
    </source>
</evidence>
<sequence length="1358" mass="149308">MGRGCPAGSVAYCAQSPWILNATVRDNILFNLPLDEAWYDEVLEMCALQPDIEVLPGGDFTEIGEKGITLSGGQKARIALARAVYSQAAVYILDDVLSAVDAETGQILFEECIKRLTCLGAVVILATNQQHFLPQADVIWVLRDGTVAEQGTYEELRAIQGGALNGTLSSQQLAQDAPGPAAKQSPRASAPSAGAGARTPTASPAKGTSRTAIARASSSKSLAPGTPQSKDAYALRKAHSLTAAGMIAIDKKVSAGSLTTKEGKSEGSVPLKVWKFFFVDCSGGWWMFLAMLGLLSASQATKNLMEWWLSYWADVAAKDGDMKPDYHMAVYITFGVLLCIGTVARTFFIASLILKSSKAVHEKLLWSVLRAPMSFFDTTPVGRVLNRFSKDVDSLDTGLQRCLPIALQFLFDILGLLITIACGMPLFIVIAVPLAVCYWDVQRRFRPLARDLQRLESVSRSPIFAQFSETLNGINTIRAYSQSQRFLDTCTASESEQAHMKQCRHLEIKGFIVMNPVVFLTSCIFLWGFVIACCVEPDYMKYAMDEVAWGWIPEVWTWIYIISQDIWVVVLLWAMYAHGNLKLGKDEDEPEFSTATWFSMLFCCGVATGLFYYAVAEPMWHYKGWGSPRFISGAKGYGTLDEDATHALMVSVFHWGLHGWIPYVVMGAVLAIMTYRRGYPMTVRYAFVPLIGDHVYGWMGDCVDALSIVTSIAGVCTSLGLGAMSINAGLQRLSWGSFRGVNYAIPDEPKYARPGCNGQGFACKDGEESFGVQRNTETQILAILIITSLSTVSVVLGIGRGIKFLSQCVFAMGTFLMLVVALNGETYLILDNIVQVTGYYLWYIVKIGFHCDAWERLGGKDMGLGGVDTGGGATWIIDWTIFYWGWWISWGPFVGTFIARISKGRTLRVFILSTLIVPTLYSIVWFCVWGTEGIRMQRMADTSGLCTQAYAGNGDWAAQYDLDTKKNLTLGWTPACVLDDAYHGGYGRCKRAKFTSYVDPSNDGNGKKCVKTTNWVNVPCGGAADPTFVDTTYANISGTECANYLSEIEALAADNYNQFPVADQQDCFVPLQDGTVCLYNRDTADILFDQISSYAPRGYSDMLCALTLIILTFYFVTSSDSGSFVVDMLASNGHPDPPMFQRVFWSFTEGATAIALLYSGINHPSADASLKALQAASIITGLPYTFVMFWATQSLVILVREENGALDPNRKAFTTFIFNMEYIVNHLKHTAVPGIQMAQTVVEVGKWPFSGIGKGPTFVIWCAFFSLLYYASIIITICSAAMYQWALIGCALYIGFGTFVGLLRNHVRVTRLIKNGDLLTDLMCGLFAPMFTLTQIEVELQRGPPEKKDDPAVDNQEI</sequence>
<dbReference type="SUPFAM" id="SSF52540">
    <property type="entry name" value="P-loop containing nucleoside triphosphate hydrolases"/>
    <property type="match status" value="1"/>
</dbReference>
<feature type="transmembrane region" description="Helical" evidence="8">
    <location>
        <begin position="1258"/>
        <end position="1278"/>
    </location>
</feature>
<evidence type="ECO:0000256" key="1">
    <source>
        <dbReference type="ARBA" id="ARBA00004651"/>
    </source>
</evidence>
<feature type="transmembrane region" description="Helical" evidence="8">
    <location>
        <begin position="597"/>
        <end position="615"/>
    </location>
</feature>
<dbReference type="Gene3D" id="3.40.50.300">
    <property type="entry name" value="P-loop containing nucleotide triphosphate hydrolases"/>
    <property type="match status" value="1"/>
</dbReference>
<dbReference type="InterPro" id="IPR003439">
    <property type="entry name" value="ABC_transporter-like_ATP-bd"/>
</dbReference>
<keyword evidence="4 8" id="KW-0812">Transmembrane</keyword>
<feature type="transmembrane region" description="Helical" evidence="8">
    <location>
        <begin position="804"/>
        <end position="822"/>
    </location>
</feature>
<proteinExistence type="predicted"/>
<dbReference type="Pfam" id="PF00664">
    <property type="entry name" value="ABC_membrane"/>
    <property type="match status" value="1"/>
</dbReference>
<evidence type="ECO:0000256" key="5">
    <source>
        <dbReference type="ARBA" id="ARBA00022989"/>
    </source>
</evidence>
<dbReference type="EMBL" id="CAUYUJ010002235">
    <property type="protein sequence ID" value="CAK0799870.1"/>
    <property type="molecule type" value="Genomic_DNA"/>
</dbReference>
<feature type="transmembrane region" description="Helical" evidence="8">
    <location>
        <begin position="705"/>
        <end position="730"/>
    </location>
</feature>
<feature type="domain" description="ABC transmembrane type-1" evidence="9">
    <location>
        <begin position="307"/>
        <end position="488"/>
    </location>
</feature>
<feature type="transmembrane region" description="Helical" evidence="8">
    <location>
        <begin position="1173"/>
        <end position="1191"/>
    </location>
</feature>
<evidence type="ECO:0000259" key="9">
    <source>
        <dbReference type="PROSITE" id="PS50929"/>
    </source>
</evidence>
<dbReference type="PANTHER" id="PTHR30047:SF7">
    <property type="entry name" value="HIGH-AFFINITY CHOLINE TRANSPORT PROTEIN"/>
    <property type="match status" value="1"/>
</dbReference>
<evidence type="ECO:0000256" key="3">
    <source>
        <dbReference type="ARBA" id="ARBA00022475"/>
    </source>
</evidence>
<dbReference type="InterPro" id="IPR018093">
    <property type="entry name" value="BCCT_CS"/>
</dbReference>
<keyword evidence="6 8" id="KW-0472">Membrane</keyword>
<evidence type="ECO:0000313" key="10">
    <source>
        <dbReference type="EMBL" id="CAK0799870.1"/>
    </source>
</evidence>
<keyword evidence="11" id="KW-1185">Reference proteome</keyword>